<dbReference type="SUPFAM" id="SSF47979">
    <property type="entry name" value="Iron-dependent repressor protein, dimerization domain"/>
    <property type="match status" value="1"/>
</dbReference>
<accession>A0ABS4KT85</accession>
<comment type="similarity">
    <text evidence="2">Belongs to the DtxR/MntR family.</text>
</comment>
<evidence type="ECO:0000256" key="8">
    <source>
        <dbReference type="ARBA" id="ARBA00023159"/>
    </source>
</evidence>
<keyword evidence="9" id="KW-0804">Transcription</keyword>
<evidence type="ECO:0000256" key="7">
    <source>
        <dbReference type="ARBA" id="ARBA00023125"/>
    </source>
</evidence>
<dbReference type="InterPro" id="IPR022687">
    <property type="entry name" value="HTH_DTXR"/>
</dbReference>
<keyword evidence="7" id="KW-0238">DNA-binding</keyword>
<keyword evidence="6" id="KW-0805">Transcription regulation</keyword>
<dbReference type="InterPro" id="IPR036390">
    <property type="entry name" value="WH_DNA-bd_sf"/>
</dbReference>
<proteinExistence type="inferred from homology"/>
<organism evidence="13 14">
    <name type="scientific">Clostridium algifaecis</name>
    <dbReference type="NCBI Taxonomy" id="1472040"/>
    <lineage>
        <taxon>Bacteria</taxon>
        <taxon>Bacillati</taxon>
        <taxon>Bacillota</taxon>
        <taxon>Clostridia</taxon>
        <taxon>Eubacteriales</taxon>
        <taxon>Clostridiaceae</taxon>
        <taxon>Clostridium</taxon>
    </lineage>
</organism>
<evidence type="ECO:0000256" key="3">
    <source>
        <dbReference type="ARBA" id="ARBA00011738"/>
    </source>
</evidence>
<evidence type="ECO:0000256" key="2">
    <source>
        <dbReference type="ARBA" id="ARBA00007871"/>
    </source>
</evidence>
<comment type="subunit">
    <text evidence="3">Homodimer.</text>
</comment>
<evidence type="ECO:0000256" key="10">
    <source>
        <dbReference type="ARBA" id="ARBA00023211"/>
    </source>
</evidence>
<evidence type="ECO:0000256" key="4">
    <source>
        <dbReference type="ARBA" id="ARBA00022490"/>
    </source>
</evidence>
<evidence type="ECO:0000256" key="11">
    <source>
        <dbReference type="ARBA" id="ARBA00032593"/>
    </source>
</evidence>
<dbReference type="Gene3D" id="1.10.10.10">
    <property type="entry name" value="Winged helix-like DNA-binding domain superfamily/Winged helix DNA-binding domain"/>
    <property type="match status" value="1"/>
</dbReference>
<evidence type="ECO:0000256" key="6">
    <source>
        <dbReference type="ARBA" id="ARBA00023015"/>
    </source>
</evidence>
<dbReference type="EMBL" id="JAGGLM010000012">
    <property type="protein sequence ID" value="MBP2033259.1"/>
    <property type="molecule type" value="Genomic_DNA"/>
</dbReference>
<dbReference type="InterPro" id="IPR022689">
    <property type="entry name" value="Iron_dep_repressor"/>
</dbReference>
<dbReference type="Proteomes" id="UP001519307">
    <property type="component" value="Unassembled WGS sequence"/>
</dbReference>
<dbReference type="Pfam" id="PF01325">
    <property type="entry name" value="Fe_dep_repress"/>
    <property type="match status" value="1"/>
</dbReference>
<reference evidence="13 14" key="1">
    <citation type="submission" date="2021-03" db="EMBL/GenBank/DDBJ databases">
        <title>Genomic Encyclopedia of Type Strains, Phase IV (KMG-IV): sequencing the most valuable type-strain genomes for metagenomic binning, comparative biology and taxonomic classification.</title>
        <authorList>
            <person name="Goeker M."/>
        </authorList>
    </citation>
    <scope>NUCLEOTIDE SEQUENCE [LARGE SCALE GENOMIC DNA]</scope>
    <source>
        <strain evidence="13 14">DSM 28783</strain>
    </source>
</reference>
<name>A0ABS4KT85_9CLOT</name>
<dbReference type="PANTHER" id="PTHR33238:SF11">
    <property type="entry name" value="TRANSCRIPTIONAL REGULATOR MNTR"/>
    <property type="match status" value="1"/>
</dbReference>
<dbReference type="InterPro" id="IPR050536">
    <property type="entry name" value="DtxR_MntR_Metal-Reg"/>
</dbReference>
<dbReference type="SUPFAM" id="SSF46785">
    <property type="entry name" value="Winged helix' DNA-binding domain"/>
    <property type="match status" value="1"/>
</dbReference>
<dbReference type="InterPro" id="IPR036421">
    <property type="entry name" value="Fe_dep_repressor_sf"/>
</dbReference>
<dbReference type="PANTHER" id="PTHR33238">
    <property type="entry name" value="IRON (METAL) DEPENDENT REPRESSOR, DTXR FAMILY"/>
    <property type="match status" value="1"/>
</dbReference>
<keyword evidence="10" id="KW-0464">Manganese</keyword>
<dbReference type="Gene3D" id="1.10.60.10">
    <property type="entry name" value="Iron dependent repressor, metal binding and dimerisation domain"/>
    <property type="match status" value="1"/>
</dbReference>
<dbReference type="Pfam" id="PF02742">
    <property type="entry name" value="Fe_dep_repr_C"/>
    <property type="match status" value="1"/>
</dbReference>
<keyword evidence="5" id="KW-0678">Repressor</keyword>
<evidence type="ECO:0000259" key="12">
    <source>
        <dbReference type="PROSITE" id="PS50944"/>
    </source>
</evidence>
<dbReference type="RefSeq" id="WP_209702407.1">
    <property type="nucleotide sequence ID" value="NZ_JAGGLM010000012.1"/>
</dbReference>
<evidence type="ECO:0000256" key="1">
    <source>
        <dbReference type="ARBA" id="ARBA00004496"/>
    </source>
</evidence>
<dbReference type="PROSITE" id="PS50944">
    <property type="entry name" value="HTH_DTXR"/>
    <property type="match status" value="1"/>
</dbReference>
<feature type="domain" description="HTH dtxR-type" evidence="12">
    <location>
        <begin position="20"/>
        <end position="81"/>
    </location>
</feature>
<comment type="caution">
    <text evidence="13">The sequence shown here is derived from an EMBL/GenBank/DDBJ whole genome shotgun (WGS) entry which is preliminary data.</text>
</comment>
<dbReference type="InterPro" id="IPR036388">
    <property type="entry name" value="WH-like_DNA-bd_sf"/>
</dbReference>
<evidence type="ECO:0000313" key="13">
    <source>
        <dbReference type="EMBL" id="MBP2033259.1"/>
    </source>
</evidence>
<keyword evidence="4" id="KW-0963">Cytoplasm</keyword>
<keyword evidence="14" id="KW-1185">Reference proteome</keyword>
<protein>
    <recommendedName>
        <fullName evidence="11">Manganese transport regulator</fullName>
    </recommendedName>
</protein>
<evidence type="ECO:0000313" key="14">
    <source>
        <dbReference type="Proteomes" id="UP001519307"/>
    </source>
</evidence>
<evidence type="ECO:0000256" key="9">
    <source>
        <dbReference type="ARBA" id="ARBA00023163"/>
    </source>
</evidence>
<dbReference type="InterPro" id="IPR001367">
    <property type="entry name" value="Fe_dep_repressor"/>
</dbReference>
<keyword evidence="8" id="KW-0010">Activator</keyword>
<comment type="subcellular location">
    <subcellularLocation>
        <location evidence="1">Cytoplasm</location>
    </subcellularLocation>
</comment>
<dbReference type="SMART" id="SM00529">
    <property type="entry name" value="HTH_DTXR"/>
    <property type="match status" value="1"/>
</dbReference>
<sequence>MDEDKFFTFNEYMKKDENLLTASMEDYVEMIYRLSIDCGFTRVHDLSESLNVQPPSVTKMIQKLSKLKILKYEKYGVVMLENSGIKIAKYLVHRHKTIEKFLKLIGVNDEKILQETEKMEHTIDKQTVDCFDKYVKFIDDNPYIDLQFKNYKESTNN</sequence>
<gene>
    <name evidence="13" type="ORF">J2Z42_001962</name>
</gene>
<evidence type="ECO:0000256" key="5">
    <source>
        <dbReference type="ARBA" id="ARBA00022491"/>
    </source>
</evidence>